<dbReference type="InterPro" id="IPR018130">
    <property type="entry name" value="Ribosomal_uS2_CS"/>
</dbReference>
<dbReference type="InterPro" id="IPR023591">
    <property type="entry name" value="Ribosomal_uS2_flav_dom_sf"/>
</dbReference>
<dbReference type="InterPro" id="IPR005706">
    <property type="entry name" value="Ribosomal_uS2_bac/mit/plastid"/>
</dbReference>
<evidence type="ECO:0000256" key="3">
    <source>
        <dbReference type="ARBA" id="ARBA00023274"/>
    </source>
</evidence>
<dbReference type="PANTHER" id="PTHR12534">
    <property type="entry name" value="30S RIBOSOMAL PROTEIN S2 PROKARYOTIC AND ORGANELLAR"/>
    <property type="match status" value="1"/>
</dbReference>
<dbReference type="GO" id="GO:0003735">
    <property type="term" value="F:structural constituent of ribosome"/>
    <property type="evidence" value="ECO:0007669"/>
    <property type="project" value="InterPro"/>
</dbReference>
<dbReference type="NCBIfam" id="TIGR01011">
    <property type="entry name" value="rpsB_bact"/>
    <property type="match status" value="1"/>
</dbReference>
<comment type="similarity">
    <text evidence="1">Belongs to the universal ribosomal protein uS2 family.</text>
</comment>
<dbReference type="OrthoDB" id="2320368at2759"/>
<dbReference type="SUPFAM" id="SSF52313">
    <property type="entry name" value="Ribosomal protein S2"/>
    <property type="match status" value="1"/>
</dbReference>
<accession>A0A899FXP3</accession>
<evidence type="ECO:0000313" key="5">
    <source>
        <dbReference type="Proteomes" id="UP000663699"/>
    </source>
</evidence>
<dbReference type="GO" id="GO:0006412">
    <property type="term" value="P:translation"/>
    <property type="evidence" value="ECO:0007669"/>
    <property type="project" value="InterPro"/>
</dbReference>
<evidence type="ECO:0000256" key="1">
    <source>
        <dbReference type="ARBA" id="ARBA00006242"/>
    </source>
</evidence>
<gene>
    <name evidence="4" type="ORF">MERGE_002084</name>
</gene>
<protein>
    <recommendedName>
        <fullName evidence="6">Ribosomal protein S2</fullName>
    </recommendedName>
</protein>
<reference evidence="4" key="1">
    <citation type="submission" date="2020-06" db="EMBL/GenBank/DDBJ databases">
        <title>Genomes of multiple members of Pneumocystis genus reveal paths to human pathogen Pneumocystis jirovecii.</title>
        <authorList>
            <person name="Cisse O.H."/>
            <person name="Ma L."/>
            <person name="Dekker J."/>
            <person name="Khil P."/>
            <person name="Jo J."/>
            <person name="Brenchley J."/>
            <person name="Blair R."/>
            <person name="Pahar B."/>
            <person name="Chabe M."/>
            <person name="Van Rompay K.A."/>
            <person name="Keesler R."/>
            <person name="Sukura A."/>
            <person name="Hirsch V."/>
            <person name="Kutty G."/>
            <person name="Liu Y."/>
            <person name="Peng L."/>
            <person name="Chen J."/>
            <person name="Song J."/>
            <person name="Weissenbacher-Lang C."/>
            <person name="Xu J."/>
            <person name="Upham N.S."/>
            <person name="Stajich J.E."/>
            <person name="Cuomo C.A."/>
            <person name="Cushion M.T."/>
            <person name="Kovacs J.A."/>
        </authorList>
    </citation>
    <scope>NUCLEOTIDE SEQUENCE</scope>
    <source>
        <strain evidence="4">2A</strain>
    </source>
</reference>
<dbReference type="CDD" id="cd01425">
    <property type="entry name" value="RPS2"/>
    <property type="match status" value="1"/>
</dbReference>
<dbReference type="PANTHER" id="PTHR12534:SF0">
    <property type="entry name" value="SMALL RIBOSOMAL SUBUNIT PROTEIN US2M"/>
    <property type="match status" value="1"/>
</dbReference>
<organism evidence="4 5">
    <name type="scientific">Pneumocystis wakefieldiae</name>
    <dbReference type="NCBI Taxonomy" id="38082"/>
    <lineage>
        <taxon>Eukaryota</taxon>
        <taxon>Fungi</taxon>
        <taxon>Dikarya</taxon>
        <taxon>Ascomycota</taxon>
        <taxon>Taphrinomycotina</taxon>
        <taxon>Pneumocystomycetes</taxon>
        <taxon>Pneumocystaceae</taxon>
        <taxon>Pneumocystis</taxon>
    </lineage>
</organism>
<evidence type="ECO:0000256" key="2">
    <source>
        <dbReference type="ARBA" id="ARBA00022980"/>
    </source>
</evidence>
<dbReference type="Proteomes" id="UP000663699">
    <property type="component" value="Chromosome 3"/>
</dbReference>
<dbReference type="AlphaFoldDB" id="A0A899FXP3"/>
<dbReference type="PRINTS" id="PR00395">
    <property type="entry name" value="RIBOSOMALS2"/>
</dbReference>
<name>A0A899FXP3_9ASCO</name>
<dbReference type="InterPro" id="IPR001865">
    <property type="entry name" value="Ribosomal_uS2"/>
</dbReference>
<evidence type="ECO:0000313" key="4">
    <source>
        <dbReference type="EMBL" id="QSL64782.1"/>
    </source>
</evidence>
<sequence length="305" mass="34655">MLTFSINFLINKITDTRLFIDSYNPFFLLGTPFQLFRNKLIKKFTTQRRTLSKNEIQIIKTKLSKSNKNIGSIVLDKYRPHENIHKPLSQKHLTLSLLLSSQVHIGHSTSLWNVATHPYIYGVRQGIHIINLETTITHLRRACTVVSGIAAKKGIILFVGTQRNQKDCIIKAAKRANGFHVFDRWIPGTITNRYQVLKHGKIKESSIIINGKKITQNDEKMSHFSALPDLVICLNPMQNKILLRECAKAYIPTIGIIDTDADPKYVTYPIPCNDDSLRSVEMIVGILSCAAENAKVKENQKQVKH</sequence>
<proteinExistence type="inferred from homology"/>
<keyword evidence="3" id="KW-0687">Ribonucleoprotein</keyword>
<dbReference type="Gene3D" id="3.40.50.10490">
    <property type="entry name" value="Glucose-6-phosphate isomerase like protein, domain 1"/>
    <property type="match status" value="1"/>
</dbReference>
<dbReference type="Pfam" id="PF00318">
    <property type="entry name" value="Ribosomal_S2"/>
    <property type="match status" value="1"/>
</dbReference>
<keyword evidence="5" id="KW-1185">Reference proteome</keyword>
<dbReference type="GO" id="GO:0005763">
    <property type="term" value="C:mitochondrial small ribosomal subunit"/>
    <property type="evidence" value="ECO:0007669"/>
    <property type="project" value="TreeGrafter"/>
</dbReference>
<dbReference type="EMBL" id="CP054534">
    <property type="protein sequence ID" value="QSL64782.1"/>
    <property type="molecule type" value="Genomic_DNA"/>
</dbReference>
<keyword evidence="2" id="KW-0689">Ribosomal protein</keyword>
<dbReference type="PROSITE" id="PS00962">
    <property type="entry name" value="RIBOSOMAL_S2_1"/>
    <property type="match status" value="1"/>
</dbReference>
<dbReference type="HAMAP" id="MF_00291_B">
    <property type="entry name" value="Ribosomal_uS2_B"/>
    <property type="match status" value="1"/>
</dbReference>
<evidence type="ECO:0008006" key="6">
    <source>
        <dbReference type="Google" id="ProtNLM"/>
    </source>
</evidence>